<feature type="region of interest" description="Disordered" evidence="3">
    <location>
        <begin position="168"/>
        <end position="204"/>
    </location>
</feature>
<dbReference type="InterPro" id="IPR026512">
    <property type="entry name" value="RGS7BP/RGS9BP"/>
</dbReference>
<accession>A0A8V5H5V6</accession>
<evidence type="ECO:0000256" key="2">
    <source>
        <dbReference type="ARBA" id="ARBA00022700"/>
    </source>
</evidence>
<protein>
    <submittedName>
        <fullName evidence="4">Uncharacterized protein</fullName>
    </submittedName>
</protein>
<sequence>RSHGPCAAPLAAMGVMGACIGHLSCGKEGAAPAPLHPHRGWRGAQAHPAQPPCPAGLRCALLAGLRQAPVGTGERRELERMWVLFLSALELLLQDLRRAHHLCQLFPLQGHGAALLRTGMGNRRGGGPAQPLPAPCLEEEMEQVRAMLAEMESGANIPLWTVEATQAAGTGSTTAGAATPLHPPVSQRMGPCVPSARASDAPTC</sequence>
<organism evidence="4 5">
    <name type="scientific">Melopsittacus undulatus</name>
    <name type="common">Budgerigar</name>
    <name type="synonym">Psittacus undulatus</name>
    <dbReference type="NCBI Taxonomy" id="13146"/>
    <lineage>
        <taxon>Eukaryota</taxon>
        <taxon>Metazoa</taxon>
        <taxon>Chordata</taxon>
        <taxon>Craniata</taxon>
        <taxon>Vertebrata</taxon>
        <taxon>Euteleostomi</taxon>
        <taxon>Archelosauria</taxon>
        <taxon>Archosauria</taxon>
        <taxon>Dinosauria</taxon>
        <taxon>Saurischia</taxon>
        <taxon>Theropoda</taxon>
        <taxon>Coelurosauria</taxon>
        <taxon>Aves</taxon>
        <taxon>Neognathae</taxon>
        <taxon>Neoaves</taxon>
        <taxon>Telluraves</taxon>
        <taxon>Australaves</taxon>
        <taxon>Psittaciformes</taxon>
        <taxon>Psittaculidae</taxon>
        <taxon>Melopsittacus</taxon>
    </lineage>
</organism>
<proteinExistence type="inferred from homology"/>
<dbReference type="Ensembl" id="ENSMUNT00000027003.1">
    <property type="protein sequence ID" value="ENSMUNP00000023309.1"/>
    <property type="gene ID" value="ENSMUNG00000020375.1"/>
</dbReference>
<dbReference type="GO" id="GO:0009968">
    <property type="term" value="P:negative regulation of signal transduction"/>
    <property type="evidence" value="ECO:0007669"/>
    <property type="project" value="UniProtKB-KW"/>
</dbReference>
<evidence type="ECO:0000313" key="5">
    <source>
        <dbReference type="Proteomes" id="UP000694405"/>
    </source>
</evidence>
<feature type="compositionally biased region" description="Low complexity" evidence="3">
    <location>
        <begin position="168"/>
        <end position="179"/>
    </location>
</feature>
<reference evidence="4" key="3">
    <citation type="submission" date="2025-09" db="UniProtKB">
        <authorList>
            <consortium name="Ensembl"/>
        </authorList>
    </citation>
    <scope>IDENTIFICATION</scope>
</reference>
<dbReference type="PANTHER" id="PTHR21029">
    <property type="entry name" value="R-SEVEN BINDING PROTEIN (R7BP) HOMOLOG"/>
    <property type="match status" value="1"/>
</dbReference>
<reference evidence="4" key="2">
    <citation type="submission" date="2025-08" db="UniProtKB">
        <authorList>
            <consortium name="Ensembl"/>
        </authorList>
    </citation>
    <scope>IDENTIFICATION</scope>
</reference>
<evidence type="ECO:0000313" key="4">
    <source>
        <dbReference type="Ensembl" id="ENSMUNP00000023309.1"/>
    </source>
</evidence>
<dbReference type="AlphaFoldDB" id="A0A8V5H5V6"/>
<dbReference type="Proteomes" id="UP000694405">
    <property type="component" value="Chromosome 10"/>
</dbReference>
<name>A0A8V5H5V6_MELUD</name>
<reference evidence="4" key="1">
    <citation type="submission" date="2020-03" db="EMBL/GenBank/DDBJ databases">
        <title>Melopsittacus undulatus (budgerigar) genome, bMelUnd1, maternal haplotype with Z.</title>
        <authorList>
            <person name="Gedman G."/>
            <person name="Mountcastle J."/>
            <person name="Haase B."/>
            <person name="Formenti G."/>
            <person name="Wright T."/>
            <person name="Apodaca J."/>
            <person name="Pelan S."/>
            <person name="Chow W."/>
            <person name="Rhie A."/>
            <person name="Howe K."/>
            <person name="Fedrigo O."/>
            <person name="Jarvis E.D."/>
        </authorList>
    </citation>
    <scope>NUCLEOTIDE SEQUENCE [LARGE SCALE GENOMIC DNA]</scope>
</reference>
<comment type="similarity">
    <text evidence="1">Belongs to the RGS7BP/RGS9BP family.</text>
</comment>
<keyword evidence="5" id="KW-1185">Reference proteome</keyword>
<evidence type="ECO:0000256" key="3">
    <source>
        <dbReference type="SAM" id="MobiDB-lite"/>
    </source>
</evidence>
<keyword evidence="2" id="KW-0734">Signal transduction inhibitor</keyword>
<evidence type="ECO:0000256" key="1">
    <source>
        <dbReference type="ARBA" id="ARBA00007457"/>
    </source>
</evidence>